<proteinExistence type="predicted"/>
<dbReference type="CDD" id="cd00082">
    <property type="entry name" value="HisKA"/>
    <property type="match status" value="1"/>
</dbReference>
<keyword evidence="10" id="KW-0067">ATP-binding</keyword>
<evidence type="ECO:0000313" key="18">
    <source>
        <dbReference type="Proteomes" id="UP000277579"/>
    </source>
</evidence>
<dbReference type="InterPro" id="IPR003594">
    <property type="entry name" value="HATPase_dom"/>
</dbReference>
<dbReference type="PROSITE" id="PS50109">
    <property type="entry name" value="HIS_KIN"/>
    <property type="match status" value="1"/>
</dbReference>
<dbReference type="SMART" id="SM00304">
    <property type="entry name" value="HAMP"/>
    <property type="match status" value="1"/>
</dbReference>
<evidence type="ECO:0000256" key="6">
    <source>
        <dbReference type="ARBA" id="ARBA00022679"/>
    </source>
</evidence>
<dbReference type="SUPFAM" id="SSF158472">
    <property type="entry name" value="HAMP domain-like"/>
    <property type="match status" value="1"/>
</dbReference>
<keyword evidence="5" id="KW-0597">Phosphoprotein</keyword>
<dbReference type="RefSeq" id="WP_121377171.1">
    <property type="nucleotide sequence ID" value="NZ_RBLC01000004.1"/>
</dbReference>
<evidence type="ECO:0000256" key="10">
    <source>
        <dbReference type="ARBA" id="ARBA00022840"/>
    </source>
</evidence>
<evidence type="ECO:0000256" key="5">
    <source>
        <dbReference type="ARBA" id="ARBA00022553"/>
    </source>
</evidence>
<keyword evidence="11 14" id="KW-1133">Transmembrane helix</keyword>
<dbReference type="InterPro" id="IPR036890">
    <property type="entry name" value="HATPase_C_sf"/>
</dbReference>
<dbReference type="InterPro" id="IPR003661">
    <property type="entry name" value="HisK_dim/P_dom"/>
</dbReference>
<gene>
    <name evidence="17" type="ORF">CLV94_2894</name>
</gene>
<dbReference type="Gene3D" id="1.10.287.130">
    <property type="match status" value="1"/>
</dbReference>
<dbReference type="InterPro" id="IPR005467">
    <property type="entry name" value="His_kinase_dom"/>
</dbReference>
<dbReference type="EC" id="2.7.13.3" evidence="3"/>
<dbReference type="InterPro" id="IPR036097">
    <property type="entry name" value="HisK_dim/P_sf"/>
</dbReference>
<evidence type="ECO:0000256" key="3">
    <source>
        <dbReference type="ARBA" id="ARBA00012438"/>
    </source>
</evidence>
<organism evidence="17 18">
    <name type="scientific">Flavobacterium endophyticum</name>
    <dbReference type="NCBI Taxonomy" id="1540163"/>
    <lineage>
        <taxon>Bacteria</taxon>
        <taxon>Pseudomonadati</taxon>
        <taxon>Bacteroidota</taxon>
        <taxon>Flavobacteriia</taxon>
        <taxon>Flavobacteriales</taxon>
        <taxon>Flavobacteriaceae</taxon>
        <taxon>Flavobacterium</taxon>
    </lineage>
</organism>
<evidence type="ECO:0000256" key="4">
    <source>
        <dbReference type="ARBA" id="ARBA00022475"/>
    </source>
</evidence>
<dbReference type="Proteomes" id="UP000277579">
    <property type="component" value="Unassembled WGS sequence"/>
</dbReference>
<name>A0A495M5C1_9FLAO</name>
<dbReference type="PANTHER" id="PTHR45528:SF1">
    <property type="entry name" value="SENSOR HISTIDINE KINASE CPXA"/>
    <property type="match status" value="1"/>
</dbReference>
<dbReference type="GO" id="GO:0005886">
    <property type="term" value="C:plasma membrane"/>
    <property type="evidence" value="ECO:0007669"/>
    <property type="project" value="UniProtKB-SubCell"/>
</dbReference>
<comment type="catalytic activity">
    <reaction evidence="1">
        <text>ATP + protein L-histidine = ADP + protein N-phospho-L-histidine.</text>
        <dbReference type="EC" id="2.7.13.3"/>
    </reaction>
</comment>
<feature type="transmembrane region" description="Helical" evidence="14">
    <location>
        <begin position="7"/>
        <end position="30"/>
    </location>
</feature>
<dbReference type="GO" id="GO:0005524">
    <property type="term" value="F:ATP binding"/>
    <property type="evidence" value="ECO:0007669"/>
    <property type="project" value="UniProtKB-KW"/>
</dbReference>
<dbReference type="SMART" id="SM00388">
    <property type="entry name" value="HisKA"/>
    <property type="match status" value="1"/>
</dbReference>
<comment type="subcellular location">
    <subcellularLocation>
        <location evidence="2">Cell membrane</location>
        <topology evidence="2">Multi-pass membrane protein</topology>
    </subcellularLocation>
</comment>
<dbReference type="PANTHER" id="PTHR45528">
    <property type="entry name" value="SENSOR HISTIDINE KINASE CPXA"/>
    <property type="match status" value="1"/>
</dbReference>
<dbReference type="AlphaFoldDB" id="A0A495M5C1"/>
<dbReference type="Pfam" id="PF00512">
    <property type="entry name" value="HisKA"/>
    <property type="match status" value="1"/>
</dbReference>
<dbReference type="SUPFAM" id="SSF47384">
    <property type="entry name" value="Homodimeric domain of signal transducing histidine kinase"/>
    <property type="match status" value="1"/>
</dbReference>
<dbReference type="PRINTS" id="PR00344">
    <property type="entry name" value="BCTRLSENSOR"/>
</dbReference>
<evidence type="ECO:0000256" key="1">
    <source>
        <dbReference type="ARBA" id="ARBA00000085"/>
    </source>
</evidence>
<dbReference type="Gene3D" id="3.30.565.10">
    <property type="entry name" value="Histidine kinase-like ATPase, C-terminal domain"/>
    <property type="match status" value="1"/>
</dbReference>
<dbReference type="CDD" id="cd06225">
    <property type="entry name" value="HAMP"/>
    <property type="match status" value="1"/>
</dbReference>
<evidence type="ECO:0000256" key="13">
    <source>
        <dbReference type="ARBA" id="ARBA00023136"/>
    </source>
</evidence>
<feature type="domain" description="Histidine kinase" evidence="15">
    <location>
        <begin position="238"/>
        <end position="450"/>
    </location>
</feature>
<evidence type="ECO:0000256" key="9">
    <source>
        <dbReference type="ARBA" id="ARBA00022777"/>
    </source>
</evidence>
<comment type="caution">
    <text evidence="17">The sequence shown here is derived from an EMBL/GenBank/DDBJ whole genome shotgun (WGS) entry which is preliminary data.</text>
</comment>
<keyword evidence="6" id="KW-0808">Transferase</keyword>
<dbReference type="InterPro" id="IPR050398">
    <property type="entry name" value="HssS/ArlS-like"/>
</dbReference>
<dbReference type="OrthoDB" id="594725at2"/>
<feature type="transmembrane region" description="Helical" evidence="14">
    <location>
        <begin position="153"/>
        <end position="171"/>
    </location>
</feature>
<evidence type="ECO:0000256" key="11">
    <source>
        <dbReference type="ARBA" id="ARBA00022989"/>
    </source>
</evidence>
<keyword evidence="9 17" id="KW-0418">Kinase</keyword>
<dbReference type="Pfam" id="PF02518">
    <property type="entry name" value="HATPase_c"/>
    <property type="match status" value="1"/>
</dbReference>
<evidence type="ECO:0000256" key="7">
    <source>
        <dbReference type="ARBA" id="ARBA00022692"/>
    </source>
</evidence>
<evidence type="ECO:0000256" key="2">
    <source>
        <dbReference type="ARBA" id="ARBA00004651"/>
    </source>
</evidence>
<evidence type="ECO:0000256" key="14">
    <source>
        <dbReference type="SAM" id="Phobius"/>
    </source>
</evidence>
<keyword evidence="4" id="KW-1003">Cell membrane</keyword>
<feature type="domain" description="HAMP" evidence="16">
    <location>
        <begin position="181"/>
        <end position="230"/>
    </location>
</feature>
<dbReference type="GO" id="GO:0000155">
    <property type="term" value="F:phosphorelay sensor kinase activity"/>
    <property type="evidence" value="ECO:0007669"/>
    <property type="project" value="InterPro"/>
</dbReference>
<dbReference type="EMBL" id="RBLC01000004">
    <property type="protein sequence ID" value="RKS20515.1"/>
    <property type="molecule type" value="Genomic_DNA"/>
</dbReference>
<evidence type="ECO:0000313" key="17">
    <source>
        <dbReference type="EMBL" id="RKS20515.1"/>
    </source>
</evidence>
<keyword evidence="12" id="KW-0902">Two-component regulatory system</keyword>
<evidence type="ECO:0000259" key="15">
    <source>
        <dbReference type="PROSITE" id="PS50109"/>
    </source>
</evidence>
<dbReference type="Gene3D" id="6.10.340.10">
    <property type="match status" value="1"/>
</dbReference>
<keyword evidence="8" id="KW-0547">Nucleotide-binding</keyword>
<evidence type="ECO:0000259" key="16">
    <source>
        <dbReference type="PROSITE" id="PS50885"/>
    </source>
</evidence>
<dbReference type="SMART" id="SM00387">
    <property type="entry name" value="HATPase_c"/>
    <property type="match status" value="1"/>
</dbReference>
<keyword evidence="13 14" id="KW-0472">Membrane</keyword>
<sequence length="450" mass="51752">MKIRNRLTLISSATFGFVFIIASVLIYLAFYNSSEKVVFKELQKTCLLSGIYYLEKDELPHYEHSAIKEQFEENIQNDIVRVYDLNNTIVYGEKEADRNINPKELEFVRKNKKLSFKSNNHFYYGIFYNDNQGDFVVFVKTKSEVFKSQTNRLLVIMIIVLFAGLLFILFLSRLLSNIAYRPITEVISQVNSMELNSLDQPISSSNTNDEVQDLITTFNNLLSRLSDTFAIQKNFINYVSHEFKTPLASISGNLEVFAQKDRTPEEYQKVTSEALENVYHIEEILNNLMMLSGLKTITPENETFRIDETLWNINDKIFEAYDQQEVRIDLEVKDEKLLSVKGSELQLQLALYNLIENAVKYSDGNPIKISLSETDGQLQITIQDYGKGILKEDLDYIQQTFYRGKNVGNVKGSGIGLSLATIIFKQNNIQFSIYSKENAGTLITLLFPKL</sequence>
<reference evidence="17 18" key="1">
    <citation type="submission" date="2018-10" db="EMBL/GenBank/DDBJ databases">
        <title>Genomic Encyclopedia of Archaeal and Bacterial Type Strains, Phase II (KMG-II): from individual species to whole genera.</title>
        <authorList>
            <person name="Goeker M."/>
        </authorList>
    </citation>
    <scope>NUCLEOTIDE SEQUENCE [LARGE SCALE GENOMIC DNA]</scope>
    <source>
        <strain evidence="17 18">DSM 29537</strain>
    </source>
</reference>
<dbReference type="SUPFAM" id="SSF55874">
    <property type="entry name" value="ATPase domain of HSP90 chaperone/DNA topoisomerase II/histidine kinase"/>
    <property type="match status" value="1"/>
</dbReference>
<dbReference type="InterPro" id="IPR003660">
    <property type="entry name" value="HAMP_dom"/>
</dbReference>
<dbReference type="InterPro" id="IPR004358">
    <property type="entry name" value="Sig_transdc_His_kin-like_C"/>
</dbReference>
<protein>
    <recommendedName>
        <fullName evidence="3">histidine kinase</fullName>
        <ecNumber evidence="3">2.7.13.3</ecNumber>
    </recommendedName>
</protein>
<keyword evidence="7 14" id="KW-0812">Transmembrane</keyword>
<dbReference type="PROSITE" id="PS50885">
    <property type="entry name" value="HAMP"/>
    <property type="match status" value="1"/>
</dbReference>
<evidence type="ECO:0000256" key="8">
    <source>
        <dbReference type="ARBA" id="ARBA00022741"/>
    </source>
</evidence>
<accession>A0A495M5C1</accession>
<evidence type="ECO:0000256" key="12">
    <source>
        <dbReference type="ARBA" id="ARBA00023012"/>
    </source>
</evidence>
<keyword evidence="18" id="KW-1185">Reference proteome</keyword>